<evidence type="ECO:0000256" key="8">
    <source>
        <dbReference type="ARBA" id="ARBA00023155"/>
    </source>
</evidence>
<evidence type="ECO:0000259" key="13">
    <source>
        <dbReference type="PROSITE" id="PS50157"/>
    </source>
</evidence>
<dbReference type="InterPro" id="IPR008598">
    <property type="entry name" value="Di19_Zn-bd"/>
</dbReference>
<dbReference type="Proteomes" id="UP000694701">
    <property type="component" value="Unplaced"/>
</dbReference>
<feature type="domain" description="C2H2-type" evidence="13">
    <location>
        <begin position="278"/>
        <end position="305"/>
    </location>
</feature>
<feature type="domain" description="C2H2-type" evidence="13">
    <location>
        <begin position="207"/>
        <end position="235"/>
    </location>
</feature>
<evidence type="ECO:0000256" key="12">
    <source>
        <dbReference type="SAM" id="MobiDB-lite"/>
    </source>
</evidence>
<evidence type="ECO:0000313" key="15">
    <source>
        <dbReference type="Proteomes" id="UP000694701"/>
    </source>
</evidence>
<dbReference type="PANTHER" id="PTHR24391">
    <property type="entry name" value="HISTONE H4 TRANSCRIPTION FACTOR-RELATED"/>
    <property type="match status" value="1"/>
</dbReference>
<evidence type="ECO:0000256" key="10">
    <source>
        <dbReference type="ARBA" id="ARBA00023242"/>
    </source>
</evidence>
<keyword evidence="5" id="KW-0862">Zinc</keyword>
<protein>
    <submittedName>
        <fullName evidence="14">Zinc finger E-box binding homeobox 2a</fullName>
    </submittedName>
</protein>
<evidence type="ECO:0000256" key="1">
    <source>
        <dbReference type="ARBA" id="ARBA00004123"/>
    </source>
</evidence>
<name>A0A8C2KEY9_CYPCA</name>
<dbReference type="AlphaFoldDB" id="A0A8C2KEY9"/>
<keyword evidence="7" id="KW-0238">DNA-binding</keyword>
<dbReference type="GO" id="GO:0005634">
    <property type="term" value="C:nucleus"/>
    <property type="evidence" value="ECO:0007669"/>
    <property type="project" value="UniProtKB-SubCell"/>
</dbReference>
<accession>A0A8C2KEY9</accession>
<dbReference type="SUPFAM" id="SSF57667">
    <property type="entry name" value="beta-beta-alpha zinc fingers"/>
    <property type="match status" value="2"/>
</dbReference>
<dbReference type="PROSITE" id="PS50157">
    <property type="entry name" value="ZINC_FINGER_C2H2_2"/>
    <property type="match status" value="4"/>
</dbReference>
<evidence type="ECO:0000256" key="9">
    <source>
        <dbReference type="ARBA" id="ARBA00023163"/>
    </source>
</evidence>
<feature type="region of interest" description="Disordered" evidence="12">
    <location>
        <begin position="1"/>
        <end position="61"/>
    </location>
</feature>
<dbReference type="SMART" id="SM00355">
    <property type="entry name" value="ZnF_C2H2"/>
    <property type="match status" value="4"/>
</dbReference>
<keyword evidence="9" id="KW-0804">Transcription</keyword>
<dbReference type="InterPro" id="IPR013087">
    <property type="entry name" value="Znf_C2H2_type"/>
</dbReference>
<comment type="subcellular location">
    <subcellularLocation>
        <location evidence="1">Nucleus</location>
    </subcellularLocation>
</comment>
<evidence type="ECO:0000256" key="5">
    <source>
        <dbReference type="ARBA" id="ARBA00022833"/>
    </source>
</evidence>
<evidence type="ECO:0000256" key="7">
    <source>
        <dbReference type="ARBA" id="ARBA00023125"/>
    </source>
</evidence>
<dbReference type="GO" id="GO:0000978">
    <property type="term" value="F:RNA polymerase II cis-regulatory region sequence-specific DNA binding"/>
    <property type="evidence" value="ECO:0007669"/>
    <property type="project" value="TreeGrafter"/>
</dbReference>
<keyword evidence="4 11" id="KW-0863">Zinc-finger</keyword>
<evidence type="ECO:0000256" key="11">
    <source>
        <dbReference type="PROSITE-ProRule" id="PRU00042"/>
    </source>
</evidence>
<dbReference type="PANTHER" id="PTHR24391:SF11">
    <property type="entry name" value="ZINC FINGER E-BOX-BINDING HOMEOBOX 2"/>
    <property type="match status" value="1"/>
</dbReference>
<keyword evidence="2" id="KW-0479">Metal-binding</keyword>
<keyword evidence="6" id="KW-0805">Transcription regulation</keyword>
<sequence>MKQEIMAEGPRCKRRKQANPRRKNVLSYENVVDAGSGSDEEDRLLGSEGEGSPAGVPSLEASPRVAHALLSCRGDEENESQDGAGAHVWRHGDLNGSGKNELFSLITEEQKVEYNSMSPDISLHGIGNGTVKGIDASSELESFFAKRKLDDSEGHAASIAEYLQDTVIIYPEDPEEGTRLGTPEANGQDETESDLALRTPDAFAQLLTCPYCDRGYKRLTSLKEHIKYRHEKNDESFPCPLCSDTFAYRTQLERHMATHKPARDQPQLLNEGAGNRKFKCTECGKAFKYKHHLKEHLRIHSGEKPYECSNCKKRFSHSGSYSSHISSK</sequence>
<dbReference type="InterPro" id="IPR036236">
    <property type="entry name" value="Znf_C2H2_sf"/>
</dbReference>
<feature type="compositionally biased region" description="Basic residues" evidence="12">
    <location>
        <begin position="12"/>
        <end position="24"/>
    </location>
</feature>
<dbReference type="Ensembl" id="ENSCCRT00020117542.1">
    <property type="protein sequence ID" value="ENSCCRP00020107609.1"/>
    <property type="gene ID" value="ENSCCRG00020049037.1"/>
</dbReference>
<evidence type="ECO:0000256" key="4">
    <source>
        <dbReference type="ARBA" id="ARBA00022771"/>
    </source>
</evidence>
<dbReference type="GO" id="GO:0045892">
    <property type="term" value="P:negative regulation of DNA-templated transcription"/>
    <property type="evidence" value="ECO:0007669"/>
    <property type="project" value="UniProtKB-ARBA"/>
</dbReference>
<keyword evidence="8" id="KW-0371">Homeobox</keyword>
<keyword evidence="3" id="KW-0677">Repeat</keyword>
<dbReference type="GO" id="GO:0008270">
    <property type="term" value="F:zinc ion binding"/>
    <property type="evidence" value="ECO:0007669"/>
    <property type="project" value="UniProtKB-KW"/>
</dbReference>
<dbReference type="Pfam" id="PF00096">
    <property type="entry name" value="zf-C2H2"/>
    <property type="match status" value="2"/>
</dbReference>
<dbReference type="FunFam" id="3.30.160.60:FF:000013">
    <property type="entry name" value="Putative zinc finger E-box-binding homeobox 2"/>
    <property type="match status" value="1"/>
</dbReference>
<organism evidence="14 15">
    <name type="scientific">Cyprinus carpio</name>
    <name type="common">Common carp</name>
    <dbReference type="NCBI Taxonomy" id="7962"/>
    <lineage>
        <taxon>Eukaryota</taxon>
        <taxon>Metazoa</taxon>
        <taxon>Chordata</taxon>
        <taxon>Craniata</taxon>
        <taxon>Vertebrata</taxon>
        <taxon>Euteleostomi</taxon>
        <taxon>Actinopterygii</taxon>
        <taxon>Neopterygii</taxon>
        <taxon>Teleostei</taxon>
        <taxon>Ostariophysi</taxon>
        <taxon>Cypriniformes</taxon>
        <taxon>Cyprinidae</taxon>
        <taxon>Cyprininae</taxon>
        <taxon>Cyprinus</taxon>
    </lineage>
</organism>
<evidence type="ECO:0000256" key="6">
    <source>
        <dbReference type="ARBA" id="ARBA00023015"/>
    </source>
</evidence>
<evidence type="ECO:0000313" key="14">
    <source>
        <dbReference type="Ensembl" id="ENSCCRP00020107609.1"/>
    </source>
</evidence>
<dbReference type="FunFam" id="3.30.160.60:FF:000082">
    <property type="entry name" value="Putative zinc finger E-box-binding homeobox 2"/>
    <property type="match status" value="1"/>
</dbReference>
<evidence type="ECO:0000256" key="2">
    <source>
        <dbReference type="ARBA" id="ARBA00022723"/>
    </source>
</evidence>
<dbReference type="InterPro" id="IPR051574">
    <property type="entry name" value="ZnF_E-box_Homeobox"/>
</dbReference>
<dbReference type="Gene3D" id="3.30.160.60">
    <property type="entry name" value="Classic Zinc Finger"/>
    <property type="match status" value="3"/>
</dbReference>
<feature type="domain" description="C2H2-type" evidence="13">
    <location>
        <begin position="237"/>
        <end position="264"/>
    </location>
</feature>
<dbReference type="GO" id="GO:0000981">
    <property type="term" value="F:DNA-binding transcription factor activity, RNA polymerase II-specific"/>
    <property type="evidence" value="ECO:0007669"/>
    <property type="project" value="TreeGrafter"/>
</dbReference>
<reference evidence="14" key="1">
    <citation type="submission" date="2025-08" db="UniProtKB">
        <authorList>
            <consortium name="Ensembl"/>
        </authorList>
    </citation>
    <scope>IDENTIFICATION</scope>
</reference>
<keyword evidence="10" id="KW-0539">Nucleus</keyword>
<evidence type="ECO:0000256" key="3">
    <source>
        <dbReference type="ARBA" id="ARBA00022737"/>
    </source>
</evidence>
<dbReference type="PROSITE" id="PS00028">
    <property type="entry name" value="ZINC_FINGER_C2H2_1"/>
    <property type="match status" value="3"/>
</dbReference>
<dbReference type="Pfam" id="PF05605">
    <property type="entry name" value="zf-Di19"/>
    <property type="match status" value="1"/>
</dbReference>
<feature type="domain" description="C2H2-type" evidence="13">
    <location>
        <begin position="306"/>
        <end position="328"/>
    </location>
</feature>
<proteinExistence type="predicted"/>
<dbReference type="FunFam" id="3.30.160.60:FF:001674">
    <property type="entry name" value="Putative zinc finger E-box-binding homeobox 2"/>
    <property type="match status" value="1"/>
</dbReference>